<evidence type="ECO:0000256" key="7">
    <source>
        <dbReference type="ARBA" id="ARBA00023015"/>
    </source>
</evidence>
<keyword evidence="4 11" id="KW-0863">Zinc-finger</keyword>
<feature type="compositionally biased region" description="Low complexity" evidence="14">
    <location>
        <begin position="257"/>
        <end position="272"/>
    </location>
</feature>
<feature type="compositionally biased region" description="Polar residues" evidence="14">
    <location>
        <begin position="467"/>
        <end position="482"/>
    </location>
</feature>
<feature type="compositionally biased region" description="Polar residues" evidence="14">
    <location>
        <begin position="243"/>
        <end position="255"/>
    </location>
</feature>
<dbReference type="PROSITE" id="PS50089">
    <property type="entry name" value="ZF_RING_2"/>
    <property type="match status" value="1"/>
</dbReference>
<evidence type="ECO:0000256" key="3">
    <source>
        <dbReference type="ARBA" id="ARBA00022723"/>
    </source>
</evidence>
<evidence type="ECO:0000256" key="11">
    <source>
        <dbReference type="PROSITE-ProRule" id="PRU00175"/>
    </source>
</evidence>
<dbReference type="InterPro" id="IPR034261">
    <property type="entry name" value="CNOT4_RRM"/>
</dbReference>
<keyword evidence="2" id="KW-0678">Repressor</keyword>
<feature type="compositionally biased region" description="Basic and acidic residues" evidence="14">
    <location>
        <begin position="876"/>
        <end position="900"/>
    </location>
</feature>
<feature type="compositionally biased region" description="Low complexity" evidence="14">
    <location>
        <begin position="1035"/>
        <end position="1047"/>
    </location>
</feature>
<proteinExistence type="predicted"/>
<dbReference type="GO" id="GO:0000956">
    <property type="term" value="P:nuclear-transcribed mRNA catabolic process"/>
    <property type="evidence" value="ECO:0007669"/>
    <property type="project" value="UniProtKB-ARBA"/>
</dbReference>
<evidence type="ECO:0000256" key="12">
    <source>
        <dbReference type="PROSITE-ProRule" id="PRU00176"/>
    </source>
</evidence>
<sequence>MAPQDSFIDDEEDTCPLCIEEFDIQDKNFRPCPCGYQICQFCFNNIKNNINGLCPACRRPYDEKTIQWKVVTQEEIAEFRSNIQKNQKKRAAEQRQKEVQKREAEKENRKNLVGVRVVQKNLVYVTGLTPTVREDELLKTLRQKEFFGQYGNIQKISISNRKSDGHNPSLGIYVTFEKKEDAARCIQAVNGSQNGDRTLRAQLGTTKYCSAWLRHEVCSNRQCMFLHELGDEEDSYTRQDLSSLNSISTQTQRPLTSGAAASSSRSASRQQGHPTPSQQYAQPMARSSSNNGSENGDGPALPATANWARNPQIRSRRGSHATSGAAPSPAMSHSLPVTAEVPQEAVEETHHDETPHEAENEESTQSEHAEEHPNEDADQDLTLNRLLKAMQDYVFYMPTGNSDYPPMFDLRGGEKRRNMRDEEELRVGVHANEAQEVREASEGEPDGSGSLALGGEPEEGEAGRTGNDFSRSATQPPIQRGSTDGLFGSGLGSNQTPSYIGSVAGSRTQTPLQQQGFMRGTTGFGDNHPPPGLPPAQASLFPGQGHNRQGSRFSFANDSNNQSQATTVKLTANPRLMAQQSSMMPSTFSAQQSLYQNYPTTMPGPPPGLKSTGTPPAALFGQTQGFGTGAPDLLSLMRGRSTGASGMQGHDAGKLDLADPSILQAQARMQQHQQQQQSIAGVGQGPLGGQPQDDDFSTSMNEAQVDALVSDEHSKPGPSAGLFARYSRPTTPAIPPGLGPSILAHASPAVSHASLQNSTFGRQTPPVLPVTPLKPPPGVPVARKVTNAAVAVPISSVSDVKKTEKENVKNTIKAMAIETGLSSDIASQSSKGKGKALLLQEEDFPALNSPAPKSTPAVAPGNQSQAAVKSSTTASKKADKQKDRPDRVLERAEKSIEEGKKKKASLDPAPEKVSAKVAEKPAPEKIQDQQKTDKAAVSAQPSEARPKTATTVIDKTEKRPVPGILNIAAAIKSTQKALDTPTVTDSTVKSVTDKESAFPALPTSSSASTFTPAIRTAPKTLRVVSAAATPKAEIPSSAVPSSVRSVSINRSETPASEIISDSASVISAGVSLSRTSSPPPSRVGTAPVRSTTKSQQRKARKEAVKKDVGVIVATPKTEPEEIGPIMGRKKKQKKEKVTASSSATPTVSRPETPVTEKKDPTPAPPKEVKEAKETKDDSSTYRSVAYEAMSLTDDSPPVRGKVADIKGKAKDNEASSAALGPQTQISPATVFRQLIEDNYYPEGVEALNFIKPVTSSNDKHRHDQGSVSQAARDLLDKNLIEPQAKSIVQEEDQAILLEGRPVRKLVDGLRVMLTPYGDCVRNLTPDEEERYLELQERVAEEASSPAVFVASRHEPSPGFSLIKGRAVPNGPPGYFPQAPGAFPQDPVNKIQREEAIYYINQYVLPRLNLGTSGFPGPWKNALQDGKVNLNAATANFNSTIAPYIDTAAPELSYPVPSPGGSSVGLADALPGHQHNSHSQNLASVLVNSLGPWPESAHGGSSGTKFTGPTTSGGPFGSVPLMSQEDAEQALAAARKETEKLEKQLNQKIKKNRQFLNIDNNAAKLGMLTTAH</sequence>
<dbReference type="InterPro" id="IPR039515">
    <property type="entry name" value="NOT4_mRING-HC-C4C4"/>
</dbReference>
<dbReference type="Proteomes" id="UP000275385">
    <property type="component" value="Unassembled WGS sequence"/>
</dbReference>
<keyword evidence="18" id="KW-1185">Reference proteome</keyword>
<keyword evidence="10" id="KW-0539">Nucleus</keyword>
<evidence type="ECO:0000256" key="14">
    <source>
        <dbReference type="SAM" id="MobiDB-lite"/>
    </source>
</evidence>
<evidence type="ECO:0000256" key="5">
    <source>
        <dbReference type="ARBA" id="ARBA00022833"/>
    </source>
</evidence>
<dbReference type="GO" id="GO:0030015">
    <property type="term" value="C:CCR4-NOT core complex"/>
    <property type="evidence" value="ECO:0007669"/>
    <property type="project" value="UniProtKB-ARBA"/>
</dbReference>
<dbReference type="InterPro" id="IPR003954">
    <property type="entry name" value="RRM_euk-type"/>
</dbReference>
<feature type="compositionally biased region" description="Basic and acidic residues" evidence="14">
    <location>
        <begin position="347"/>
        <end position="358"/>
    </location>
</feature>
<dbReference type="Pfam" id="PF14570">
    <property type="entry name" value="zf-RING_4"/>
    <property type="match status" value="1"/>
</dbReference>
<feature type="region of interest" description="Disordered" evidence="14">
    <location>
        <begin position="846"/>
        <end position="956"/>
    </location>
</feature>
<feature type="compositionally biased region" description="Basic and acidic residues" evidence="14">
    <location>
        <begin position="90"/>
        <end position="105"/>
    </location>
</feature>
<evidence type="ECO:0000256" key="4">
    <source>
        <dbReference type="ARBA" id="ARBA00022771"/>
    </source>
</evidence>
<dbReference type="InterPro" id="IPR012677">
    <property type="entry name" value="Nucleotide-bd_a/b_plait_sf"/>
</dbReference>
<dbReference type="InterPro" id="IPR035979">
    <property type="entry name" value="RBD_domain_sf"/>
</dbReference>
<dbReference type="FunFam" id="3.30.40.10:FF:000006">
    <property type="entry name" value="CCR4-NOT transcription complex subunit 4"/>
    <property type="match status" value="1"/>
</dbReference>
<evidence type="ECO:0000256" key="8">
    <source>
        <dbReference type="ARBA" id="ARBA00023054"/>
    </source>
</evidence>
<evidence type="ECO:0000313" key="17">
    <source>
        <dbReference type="EMBL" id="RKU48708.1"/>
    </source>
</evidence>
<keyword evidence="5" id="KW-0862">Zinc</keyword>
<feature type="region of interest" description="Disordered" evidence="14">
    <location>
        <begin position="709"/>
        <end position="740"/>
    </location>
</feature>
<gene>
    <name evidence="17" type="primary">NOT4</name>
    <name evidence="17" type="ORF">DL546_009602</name>
</gene>
<organism evidence="17 18">
    <name type="scientific">Coniochaeta pulveracea</name>
    <dbReference type="NCBI Taxonomy" id="177199"/>
    <lineage>
        <taxon>Eukaryota</taxon>
        <taxon>Fungi</taxon>
        <taxon>Dikarya</taxon>
        <taxon>Ascomycota</taxon>
        <taxon>Pezizomycotina</taxon>
        <taxon>Sordariomycetes</taxon>
        <taxon>Sordariomycetidae</taxon>
        <taxon>Coniochaetales</taxon>
        <taxon>Coniochaetaceae</taxon>
        <taxon>Coniochaeta</taxon>
    </lineage>
</organism>
<evidence type="ECO:0000256" key="13">
    <source>
        <dbReference type="SAM" id="Coils"/>
    </source>
</evidence>
<dbReference type="CDD" id="cd16618">
    <property type="entry name" value="mRING-HC-C4C4_CNOT4"/>
    <property type="match status" value="1"/>
</dbReference>
<dbReference type="InterPro" id="IPR013083">
    <property type="entry name" value="Znf_RING/FYVE/PHD"/>
</dbReference>
<comment type="subcellular location">
    <subcellularLocation>
        <location evidence="1">Nucleus</location>
    </subcellularLocation>
</comment>
<dbReference type="EMBL" id="QVQW01000004">
    <property type="protein sequence ID" value="RKU48708.1"/>
    <property type="molecule type" value="Genomic_DNA"/>
</dbReference>
<dbReference type="CDD" id="cd12438">
    <property type="entry name" value="RRM_CNOT4"/>
    <property type="match status" value="1"/>
</dbReference>
<feature type="domain" description="RRM" evidence="16">
    <location>
        <begin position="121"/>
        <end position="206"/>
    </location>
</feature>
<feature type="compositionally biased region" description="Basic and acidic residues" evidence="14">
    <location>
        <begin position="1154"/>
        <end position="1179"/>
    </location>
</feature>
<feature type="region of interest" description="Disordered" evidence="14">
    <location>
        <begin position="516"/>
        <end position="563"/>
    </location>
</feature>
<dbReference type="STRING" id="177199.A0A420YLG1"/>
<dbReference type="PANTHER" id="PTHR12603:SF0">
    <property type="entry name" value="CCR4-NOT TRANSCRIPTION COMPLEX SUBUNIT 4"/>
    <property type="match status" value="1"/>
</dbReference>
<feature type="compositionally biased region" description="Low complexity" evidence="14">
    <location>
        <begin position="666"/>
        <end position="681"/>
    </location>
</feature>
<feature type="region of interest" description="Disordered" evidence="14">
    <location>
        <begin position="1031"/>
        <end position="1056"/>
    </location>
</feature>
<feature type="domain" description="RING-type" evidence="15">
    <location>
        <begin position="15"/>
        <end position="58"/>
    </location>
</feature>
<protein>
    <submittedName>
        <fullName evidence="17">Transcriptional repressor proteinral negative regulator of transcription subunit 4</fullName>
    </submittedName>
</protein>
<feature type="compositionally biased region" description="Basic and acidic residues" evidence="14">
    <location>
        <begin position="909"/>
        <end position="934"/>
    </location>
</feature>
<dbReference type="SUPFAM" id="SSF57850">
    <property type="entry name" value="RING/U-box"/>
    <property type="match status" value="1"/>
</dbReference>
<evidence type="ECO:0000259" key="15">
    <source>
        <dbReference type="PROSITE" id="PS50089"/>
    </source>
</evidence>
<dbReference type="SUPFAM" id="SSF54928">
    <property type="entry name" value="RNA-binding domain, RBD"/>
    <property type="match status" value="1"/>
</dbReference>
<evidence type="ECO:0000256" key="10">
    <source>
        <dbReference type="ARBA" id="ARBA00023242"/>
    </source>
</evidence>
<dbReference type="SMART" id="SM00361">
    <property type="entry name" value="RRM_1"/>
    <property type="match status" value="1"/>
</dbReference>
<dbReference type="PANTHER" id="PTHR12603">
    <property type="entry name" value="CCR4-NOT TRANSCRIPTION COMPLEX RELATED"/>
    <property type="match status" value="1"/>
</dbReference>
<keyword evidence="9" id="KW-0804">Transcription</keyword>
<dbReference type="PROSITE" id="PS50102">
    <property type="entry name" value="RRM"/>
    <property type="match status" value="1"/>
</dbReference>
<feature type="compositionally biased region" description="Polar residues" evidence="14">
    <location>
        <begin position="546"/>
        <end position="563"/>
    </location>
</feature>
<dbReference type="OrthoDB" id="1923159at2759"/>
<dbReference type="Gene3D" id="3.30.70.330">
    <property type="match status" value="1"/>
</dbReference>
<dbReference type="GO" id="GO:0008270">
    <property type="term" value="F:zinc ion binding"/>
    <property type="evidence" value="ECO:0007669"/>
    <property type="project" value="UniProtKB-KW"/>
</dbReference>
<dbReference type="GO" id="GO:0061630">
    <property type="term" value="F:ubiquitin protein ligase activity"/>
    <property type="evidence" value="ECO:0007669"/>
    <property type="project" value="UniProtKB-ARBA"/>
</dbReference>
<dbReference type="Pfam" id="PF00076">
    <property type="entry name" value="RRM_1"/>
    <property type="match status" value="1"/>
</dbReference>
<feature type="compositionally biased region" description="Low complexity" evidence="14">
    <location>
        <begin position="1138"/>
        <end position="1148"/>
    </location>
</feature>
<feature type="region of interest" description="Disordered" evidence="14">
    <location>
        <begin position="1070"/>
        <end position="1182"/>
    </location>
</feature>
<keyword evidence="6 12" id="KW-0694">RNA-binding</keyword>
<dbReference type="GO" id="GO:0016567">
    <property type="term" value="P:protein ubiquitination"/>
    <property type="evidence" value="ECO:0007669"/>
    <property type="project" value="TreeGrafter"/>
</dbReference>
<keyword evidence="8 13" id="KW-0175">Coiled coil</keyword>
<keyword evidence="3" id="KW-0479">Metal-binding</keyword>
<feature type="compositionally biased region" description="Low complexity" evidence="14">
    <location>
        <begin position="287"/>
        <end position="298"/>
    </location>
</feature>
<evidence type="ECO:0000256" key="1">
    <source>
        <dbReference type="ARBA" id="ARBA00004123"/>
    </source>
</evidence>
<dbReference type="GO" id="GO:0010557">
    <property type="term" value="P:positive regulation of macromolecule biosynthetic process"/>
    <property type="evidence" value="ECO:0007669"/>
    <property type="project" value="UniProtKB-ARBA"/>
</dbReference>
<name>A0A420YLG1_9PEZI</name>
<feature type="region of interest" description="Disordered" evidence="14">
    <location>
        <begin position="418"/>
        <end position="504"/>
    </location>
</feature>
<evidence type="ECO:0000256" key="2">
    <source>
        <dbReference type="ARBA" id="ARBA00022491"/>
    </source>
</evidence>
<reference evidence="17 18" key="1">
    <citation type="submission" date="2018-08" db="EMBL/GenBank/DDBJ databases">
        <title>Draft genome of the lignicolous fungus Coniochaeta pulveracea.</title>
        <authorList>
            <person name="Borstlap C.J."/>
            <person name="De Witt R.N."/>
            <person name="Botha A."/>
            <person name="Volschenk H."/>
        </authorList>
    </citation>
    <scope>NUCLEOTIDE SEQUENCE [LARGE SCALE GENOMIC DNA]</scope>
    <source>
        <strain evidence="17 18">CAB683</strain>
    </source>
</reference>
<feature type="compositionally biased region" description="Basic and acidic residues" evidence="14">
    <location>
        <begin position="365"/>
        <end position="375"/>
    </location>
</feature>
<dbReference type="SMART" id="SM00360">
    <property type="entry name" value="RRM"/>
    <property type="match status" value="1"/>
</dbReference>
<accession>A0A420YLG1</accession>
<comment type="caution">
    <text evidence="17">The sequence shown here is derived from an EMBL/GenBank/DDBJ whole genome shotgun (WGS) entry which is preliminary data.</text>
</comment>
<dbReference type="FunFam" id="3.30.70.330:FF:000257">
    <property type="entry name" value="CCR4-NOT core complex subunit Not4"/>
    <property type="match status" value="1"/>
</dbReference>
<feature type="compositionally biased region" description="Polar residues" evidence="14">
    <location>
        <begin position="492"/>
        <end position="504"/>
    </location>
</feature>
<feature type="compositionally biased region" description="Low complexity" evidence="14">
    <location>
        <begin position="864"/>
        <end position="875"/>
    </location>
</feature>
<feature type="region of interest" description="Disordered" evidence="14">
    <location>
        <begin position="84"/>
        <end position="105"/>
    </location>
</feature>
<feature type="compositionally biased region" description="Basic and acidic residues" evidence="14">
    <location>
        <begin position="418"/>
        <end position="441"/>
    </location>
</feature>
<dbReference type="GO" id="GO:0051254">
    <property type="term" value="P:positive regulation of RNA metabolic process"/>
    <property type="evidence" value="ECO:0007669"/>
    <property type="project" value="UniProtKB-ARBA"/>
</dbReference>
<evidence type="ECO:0000259" key="16">
    <source>
        <dbReference type="PROSITE" id="PS50102"/>
    </source>
</evidence>
<dbReference type="Gene3D" id="3.30.40.10">
    <property type="entry name" value="Zinc/RING finger domain, C3HC4 (zinc finger)"/>
    <property type="match status" value="1"/>
</dbReference>
<dbReference type="GO" id="GO:0003723">
    <property type="term" value="F:RNA binding"/>
    <property type="evidence" value="ECO:0007669"/>
    <property type="project" value="UniProtKB-UniRule"/>
</dbReference>
<dbReference type="GO" id="GO:0005634">
    <property type="term" value="C:nucleus"/>
    <property type="evidence" value="ECO:0007669"/>
    <property type="project" value="UniProtKB-SubCell"/>
</dbReference>
<dbReference type="InterPro" id="IPR039780">
    <property type="entry name" value="Mot2"/>
</dbReference>
<feature type="region of interest" description="Disordered" evidence="14">
    <location>
        <begin position="666"/>
        <end position="697"/>
    </location>
</feature>
<feature type="region of interest" description="Disordered" evidence="14">
    <location>
        <begin position="243"/>
        <end position="380"/>
    </location>
</feature>
<evidence type="ECO:0000313" key="18">
    <source>
        <dbReference type="Proteomes" id="UP000275385"/>
    </source>
</evidence>
<evidence type="ECO:0000256" key="9">
    <source>
        <dbReference type="ARBA" id="ARBA00023163"/>
    </source>
</evidence>
<keyword evidence="7" id="KW-0805">Transcription regulation</keyword>
<evidence type="ECO:0000256" key="6">
    <source>
        <dbReference type="ARBA" id="ARBA00022884"/>
    </source>
</evidence>
<feature type="coiled-coil region" evidence="13">
    <location>
        <begin position="1523"/>
        <end position="1550"/>
    </location>
</feature>
<dbReference type="InterPro" id="IPR000504">
    <property type="entry name" value="RRM_dom"/>
</dbReference>
<dbReference type="InterPro" id="IPR001841">
    <property type="entry name" value="Znf_RING"/>
</dbReference>